<dbReference type="PANTHER" id="PTHR10907">
    <property type="entry name" value="REGUCALCIN"/>
    <property type="match status" value="1"/>
</dbReference>
<feature type="active site" description="Proton donor/acceptor" evidence="2">
    <location>
        <position position="202"/>
    </location>
</feature>
<protein>
    <submittedName>
        <fullName evidence="5">SMP-30/gluconolactonase/LRE family protein</fullName>
    </submittedName>
</protein>
<dbReference type="InterPro" id="IPR013658">
    <property type="entry name" value="SGL"/>
</dbReference>
<evidence type="ECO:0000256" key="2">
    <source>
        <dbReference type="PIRSR" id="PIRSR605511-1"/>
    </source>
</evidence>
<dbReference type="GO" id="GO:0004341">
    <property type="term" value="F:gluconolactonase activity"/>
    <property type="evidence" value="ECO:0007669"/>
    <property type="project" value="TreeGrafter"/>
</dbReference>
<evidence type="ECO:0000313" key="5">
    <source>
        <dbReference type="EMBL" id="MDI7921670.1"/>
    </source>
</evidence>
<feature type="binding site" evidence="3">
    <location>
        <position position="151"/>
    </location>
    <ligand>
        <name>a divalent metal cation</name>
        <dbReference type="ChEBI" id="CHEBI:60240"/>
    </ligand>
</feature>
<organism evidence="5 6">
    <name type="scientific">Ferirhizobium litorale</name>
    <dbReference type="NCBI Taxonomy" id="2927786"/>
    <lineage>
        <taxon>Bacteria</taxon>
        <taxon>Pseudomonadati</taxon>
        <taxon>Pseudomonadota</taxon>
        <taxon>Alphaproteobacteria</taxon>
        <taxon>Hyphomicrobiales</taxon>
        <taxon>Rhizobiaceae</taxon>
        <taxon>Ferirhizobium</taxon>
    </lineage>
</organism>
<feature type="binding site" evidence="3">
    <location>
        <position position="104"/>
    </location>
    <ligand>
        <name>substrate</name>
    </ligand>
</feature>
<dbReference type="AlphaFoldDB" id="A0AAE3QAY3"/>
<dbReference type="GO" id="GO:0005509">
    <property type="term" value="F:calcium ion binding"/>
    <property type="evidence" value="ECO:0007669"/>
    <property type="project" value="TreeGrafter"/>
</dbReference>
<dbReference type="Pfam" id="PF08450">
    <property type="entry name" value="SGL"/>
    <property type="match status" value="1"/>
</dbReference>
<keyword evidence="3" id="KW-0862">Zinc</keyword>
<comment type="similarity">
    <text evidence="1">Belongs to the SMP-30/CGR1 family.</text>
</comment>
<dbReference type="Gene3D" id="2.120.10.30">
    <property type="entry name" value="TolB, C-terminal domain"/>
    <property type="match status" value="1"/>
</dbReference>
<comment type="cofactor">
    <cofactor evidence="3">
        <name>Zn(2+)</name>
        <dbReference type="ChEBI" id="CHEBI:29105"/>
    </cofactor>
    <text evidence="3">Binds 1 divalent metal cation per subunit.</text>
</comment>
<feature type="binding site" evidence="3">
    <location>
        <position position="106"/>
    </location>
    <ligand>
        <name>substrate</name>
    </ligand>
</feature>
<dbReference type="EMBL" id="JALDYZ010000002">
    <property type="protein sequence ID" value="MDI7921670.1"/>
    <property type="molecule type" value="Genomic_DNA"/>
</dbReference>
<accession>A0AAE3QAY3</accession>
<dbReference type="InterPro" id="IPR005511">
    <property type="entry name" value="SMP-30"/>
</dbReference>
<comment type="caution">
    <text evidence="5">The sequence shown here is derived from an EMBL/GenBank/DDBJ whole genome shotgun (WGS) entry which is preliminary data.</text>
</comment>
<sequence>MTEVFEFRGRVLCEARLMLGEGPTYDPATDTTWWFNIKGKELHELHLTSGRKTVHPLPMMASVLARIDSARQLIASEDGLFLRDTATGALTPHAKLESDVLGNRSNDGRVHPSGALWIGTMGKHAEDGAGAIYHVAKGVVTRLFDSISIPNAICFTADGTIGYFADSKANVLKKVALDPATGLPTAKPEVFLASPPSGIEFDGAVCDADGYIWNASWNGSGVDRYAADGTHVAHYKVPARQTTCPAFIGAAADRLLVTSAWADMDDAARAADPLAGATFELGIPVKGIFDRPYIL</sequence>
<proteinExistence type="inferred from homology"/>
<dbReference type="PANTHER" id="PTHR10907:SF47">
    <property type="entry name" value="REGUCALCIN"/>
    <property type="match status" value="1"/>
</dbReference>
<dbReference type="SUPFAM" id="SSF63829">
    <property type="entry name" value="Calcium-dependent phosphotriesterase"/>
    <property type="match status" value="1"/>
</dbReference>
<evidence type="ECO:0000313" key="6">
    <source>
        <dbReference type="Proteomes" id="UP001161580"/>
    </source>
</evidence>
<dbReference type="RefSeq" id="WP_311785826.1">
    <property type="nucleotide sequence ID" value="NZ_JALDYY010000002.1"/>
</dbReference>
<keyword evidence="6" id="KW-1185">Reference proteome</keyword>
<name>A0AAE3QAY3_9HYPH</name>
<dbReference type="Proteomes" id="UP001161580">
    <property type="component" value="Unassembled WGS sequence"/>
</dbReference>
<feature type="binding site" evidence="3">
    <location>
        <position position="202"/>
    </location>
    <ligand>
        <name>a divalent metal cation</name>
        <dbReference type="ChEBI" id="CHEBI:60240"/>
    </ligand>
</feature>
<feature type="domain" description="SMP-30/Gluconolactonase/LRE-like region" evidence="4">
    <location>
        <begin position="19"/>
        <end position="260"/>
    </location>
</feature>
<evidence type="ECO:0000256" key="1">
    <source>
        <dbReference type="ARBA" id="ARBA00008853"/>
    </source>
</evidence>
<dbReference type="GO" id="GO:0019853">
    <property type="term" value="P:L-ascorbic acid biosynthetic process"/>
    <property type="evidence" value="ECO:0007669"/>
    <property type="project" value="TreeGrafter"/>
</dbReference>
<evidence type="ECO:0000256" key="3">
    <source>
        <dbReference type="PIRSR" id="PIRSR605511-2"/>
    </source>
</evidence>
<feature type="binding site" evidence="3">
    <location>
        <position position="21"/>
    </location>
    <ligand>
        <name>a divalent metal cation</name>
        <dbReference type="ChEBI" id="CHEBI:60240"/>
    </ligand>
</feature>
<reference evidence="5" key="1">
    <citation type="submission" date="2022-03" db="EMBL/GenBank/DDBJ databases">
        <title>Fererhizobium litorale gen. nov., sp. nov., isolated from sandy sediments of the Sea of Japan seashore.</title>
        <authorList>
            <person name="Romanenko L."/>
            <person name="Kurilenko V."/>
            <person name="Otstavnykh N."/>
            <person name="Svetashev V."/>
            <person name="Tekutyeva L."/>
            <person name="Isaeva M."/>
            <person name="Mikhailov V."/>
        </authorList>
    </citation>
    <scope>NUCLEOTIDE SEQUENCE</scope>
    <source>
        <strain evidence="5">KMM 9576</strain>
    </source>
</reference>
<dbReference type="InterPro" id="IPR011042">
    <property type="entry name" value="6-blade_b-propeller_TolB-like"/>
</dbReference>
<evidence type="ECO:0000259" key="4">
    <source>
        <dbReference type="Pfam" id="PF08450"/>
    </source>
</evidence>
<gene>
    <name evidence="5" type="ORF">MRS75_06170</name>
</gene>
<keyword evidence="3" id="KW-0479">Metal-binding</keyword>
<dbReference type="PRINTS" id="PR01790">
    <property type="entry name" value="SMP30FAMILY"/>
</dbReference>